<name>A0A226ER84_FOLCA</name>
<feature type="signal peptide" evidence="2">
    <location>
        <begin position="1"/>
        <end position="17"/>
    </location>
</feature>
<keyword evidence="2" id="KW-0732">Signal</keyword>
<gene>
    <name evidence="3" type="ORF">Fcan01_06340</name>
</gene>
<feature type="compositionally biased region" description="Low complexity" evidence="1">
    <location>
        <begin position="83"/>
        <end position="94"/>
    </location>
</feature>
<feature type="chain" id="PRO_5012285228" evidence="2">
    <location>
        <begin position="18"/>
        <end position="236"/>
    </location>
</feature>
<evidence type="ECO:0000256" key="2">
    <source>
        <dbReference type="SAM" id="SignalP"/>
    </source>
</evidence>
<dbReference type="AlphaFoldDB" id="A0A226ER84"/>
<dbReference type="Proteomes" id="UP000198287">
    <property type="component" value="Unassembled WGS sequence"/>
</dbReference>
<dbReference type="EMBL" id="LNIX01000002">
    <property type="protein sequence ID" value="OXA60019.1"/>
    <property type="molecule type" value="Genomic_DNA"/>
</dbReference>
<proteinExistence type="predicted"/>
<evidence type="ECO:0000256" key="1">
    <source>
        <dbReference type="SAM" id="MobiDB-lite"/>
    </source>
</evidence>
<keyword evidence="4" id="KW-1185">Reference proteome</keyword>
<reference evidence="3 4" key="1">
    <citation type="submission" date="2015-12" db="EMBL/GenBank/DDBJ databases">
        <title>The genome of Folsomia candida.</title>
        <authorList>
            <person name="Faddeeva A."/>
            <person name="Derks M.F."/>
            <person name="Anvar Y."/>
            <person name="Smit S."/>
            <person name="Van Straalen N."/>
            <person name="Roelofs D."/>
        </authorList>
    </citation>
    <scope>NUCLEOTIDE SEQUENCE [LARGE SCALE GENOMIC DNA]</scope>
    <source>
        <strain evidence="3 4">VU population</strain>
        <tissue evidence="3">Whole body</tissue>
    </source>
</reference>
<accession>A0A226ER84</accession>
<dbReference type="OrthoDB" id="6479909at2759"/>
<organism evidence="3 4">
    <name type="scientific">Folsomia candida</name>
    <name type="common">Springtail</name>
    <dbReference type="NCBI Taxonomy" id="158441"/>
    <lineage>
        <taxon>Eukaryota</taxon>
        <taxon>Metazoa</taxon>
        <taxon>Ecdysozoa</taxon>
        <taxon>Arthropoda</taxon>
        <taxon>Hexapoda</taxon>
        <taxon>Collembola</taxon>
        <taxon>Entomobryomorpha</taxon>
        <taxon>Isotomoidea</taxon>
        <taxon>Isotomidae</taxon>
        <taxon>Proisotominae</taxon>
        <taxon>Folsomia</taxon>
    </lineage>
</organism>
<evidence type="ECO:0000313" key="4">
    <source>
        <dbReference type="Proteomes" id="UP000198287"/>
    </source>
</evidence>
<comment type="caution">
    <text evidence="3">The sequence shown here is derived from an EMBL/GenBank/DDBJ whole genome shotgun (WGS) entry which is preliminary data.</text>
</comment>
<feature type="region of interest" description="Disordered" evidence="1">
    <location>
        <begin position="72"/>
        <end position="99"/>
    </location>
</feature>
<evidence type="ECO:0000313" key="3">
    <source>
        <dbReference type="EMBL" id="OXA60019.1"/>
    </source>
</evidence>
<sequence>MEILCMAFTLIFACAKGAGNDNIKVYRSYTSSAIITVTPPPVQQPLSVAFSSHNVKKVHKLNNPKNTLQFPPVFNPISQSEPSDNSSVSQQDGSSSRKIEAIVPVHPKTHFFAEKVSRAIAPLMSLLSLWGDRCASWTKGQDQGTCYSSGRGKKCEKHIPSREIMTPQRGSSRIGQYFSCKPEEKFEILVARISHPKKQQQSVELVGQPVRKTIISHHTYHTTTKTTTINQRRRPP</sequence>
<protein>
    <submittedName>
        <fullName evidence="3">Uncharacterized protein</fullName>
    </submittedName>
</protein>